<feature type="signal peptide" evidence="3">
    <location>
        <begin position="1"/>
        <end position="19"/>
    </location>
</feature>
<evidence type="ECO:0000256" key="2">
    <source>
        <dbReference type="RuleBase" id="RU363034"/>
    </source>
</evidence>
<evidence type="ECO:0000256" key="3">
    <source>
        <dbReference type="SAM" id="SignalP"/>
    </source>
</evidence>
<proteinExistence type="predicted"/>
<dbReference type="Gene3D" id="2.40.10.10">
    <property type="entry name" value="Trypsin-like serine proteases"/>
    <property type="match status" value="1"/>
</dbReference>
<dbReference type="PROSITE" id="PS00135">
    <property type="entry name" value="TRYPSIN_SER"/>
    <property type="match status" value="1"/>
</dbReference>
<dbReference type="PANTHER" id="PTHR24252">
    <property type="entry name" value="ACROSIN-RELATED"/>
    <property type="match status" value="1"/>
</dbReference>
<keyword evidence="2" id="KW-0378">Hydrolase</keyword>
<dbReference type="FunFam" id="2.40.10.10:FF:000166">
    <property type="entry name" value="Trypsin"/>
    <property type="match status" value="1"/>
</dbReference>
<feature type="domain" description="Peptidase S1" evidence="4">
    <location>
        <begin position="39"/>
        <end position="280"/>
    </location>
</feature>
<feature type="chain" id="PRO_5029805482" description="Peptidase S1 domain-containing protein" evidence="3">
    <location>
        <begin position="20"/>
        <end position="281"/>
    </location>
</feature>
<dbReference type="PROSITE" id="PS50240">
    <property type="entry name" value="TRYPSIN_DOM"/>
    <property type="match status" value="1"/>
</dbReference>
<evidence type="ECO:0000313" key="6">
    <source>
        <dbReference type="Proteomes" id="UP000594262"/>
    </source>
</evidence>
<evidence type="ECO:0000313" key="5">
    <source>
        <dbReference type="EnsemblMetazoa" id="CLYHEMP024099.1"/>
    </source>
</evidence>
<organism evidence="5 6">
    <name type="scientific">Clytia hemisphaerica</name>
    <dbReference type="NCBI Taxonomy" id="252671"/>
    <lineage>
        <taxon>Eukaryota</taxon>
        <taxon>Metazoa</taxon>
        <taxon>Cnidaria</taxon>
        <taxon>Hydrozoa</taxon>
        <taxon>Hydroidolina</taxon>
        <taxon>Leptothecata</taxon>
        <taxon>Obeliida</taxon>
        <taxon>Clytiidae</taxon>
        <taxon>Clytia</taxon>
    </lineage>
</organism>
<accession>A0A7M5XIZ2</accession>
<keyword evidence="1" id="KW-1015">Disulfide bond</keyword>
<dbReference type="AlphaFoldDB" id="A0A7M5XIZ2"/>
<dbReference type="InterPro" id="IPR009003">
    <property type="entry name" value="Peptidase_S1_PA"/>
</dbReference>
<dbReference type="SMART" id="SM00020">
    <property type="entry name" value="Tryp_SPc"/>
    <property type="match status" value="1"/>
</dbReference>
<dbReference type="SUPFAM" id="SSF50494">
    <property type="entry name" value="Trypsin-like serine proteases"/>
    <property type="match status" value="1"/>
</dbReference>
<dbReference type="PANTHER" id="PTHR24252:SF7">
    <property type="entry name" value="HYALIN"/>
    <property type="match status" value="1"/>
</dbReference>
<dbReference type="Proteomes" id="UP000594262">
    <property type="component" value="Unplaced"/>
</dbReference>
<name>A0A7M5XIZ2_9CNID</name>
<keyword evidence="2" id="KW-0720">Serine protease</keyword>
<keyword evidence="2" id="KW-0645">Protease</keyword>
<dbReference type="InterPro" id="IPR033116">
    <property type="entry name" value="TRYPSIN_SER"/>
</dbReference>
<dbReference type="InterPro" id="IPR018114">
    <property type="entry name" value="TRYPSIN_HIS"/>
</dbReference>
<dbReference type="GO" id="GO:0004252">
    <property type="term" value="F:serine-type endopeptidase activity"/>
    <property type="evidence" value="ECO:0007669"/>
    <property type="project" value="InterPro"/>
</dbReference>
<keyword evidence="3" id="KW-0732">Signal</keyword>
<dbReference type="InterPro" id="IPR001254">
    <property type="entry name" value="Trypsin_dom"/>
</dbReference>
<dbReference type="InterPro" id="IPR001314">
    <property type="entry name" value="Peptidase_S1A"/>
</dbReference>
<dbReference type="PROSITE" id="PS00134">
    <property type="entry name" value="TRYPSIN_HIS"/>
    <property type="match status" value="1"/>
</dbReference>
<keyword evidence="6" id="KW-1185">Reference proteome</keyword>
<dbReference type="GO" id="GO:0006508">
    <property type="term" value="P:proteolysis"/>
    <property type="evidence" value="ECO:0007669"/>
    <property type="project" value="UniProtKB-KW"/>
</dbReference>
<sequence>MRIMLAVVFAIATLSTVFSFECGLTKKQTDAMNNINSRIIGGVETELGQWPWIAGLTKINQTINGRPFCSGSLIHPKWILTAAHCFRFPEFREVRVTLGDRNYTKEEGTEQRRKVIRIVEHPKFSLETADNDYALVELESPVEINDFVRPICLPRRPRGRYAGRNCKIIGWGISFVGDFSVTRPEVLLEGDVRIFNASKCSNLWKSRVNITRNMVCASGPNQIPAHCFGDSGGPIQCQNERTGKWFVVGSSSFSTDFCDVIPPVSSYVPTKLRWIRKFIGW</sequence>
<dbReference type="EnsemblMetazoa" id="CLYHEMT024099.1">
    <property type="protein sequence ID" value="CLYHEMP024099.1"/>
    <property type="gene ID" value="CLYHEMG024099"/>
</dbReference>
<dbReference type="CDD" id="cd00190">
    <property type="entry name" value="Tryp_SPc"/>
    <property type="match status" value="1"/>
</dbReference>
<evidence type="ECO:0000259" key="4">
    <source>
        <dbReference type="PROSITE" id="PS50240"/>
    </source>
</evidence>
<dbReference type="Pfam" id="PF00089">
    <property type="entry name" value="Trypsin"/>
    <property type="match status" value="1"/>
</dbReference>
<dbReference type="PRINTS" id="PR00722">
    <property type="entry name" value="CHYMOTRYPSIN"/>
</dbReference>
<protein>
    <recommendedName>
        <fullName evidence="4">Peptidase S1 domain-containing protein</fullName>
    </recommendedName>
</protein>
<reference evidence="5" key="1">
    <citation type="submission" date="2021-01" db="UniProtKB">
        <authorList>
            <consortium name="EnsemblMetazoa"/>
        </authorList>
    </citation>
    <scope>IDENTIFICATION</scope>
</reference>
<dbReference type="OrthoDB" id="546450at2759"/>
<evidence type="ECO:0000256" key="1">
    <source>
        <dbReference type="ARBA" id="ARBA00023157"/>
    </source>
</evidence>
<dbReference type="InterPro" id="IPR043504">
    <property type="entry name" value="Peptidase_S1_PA_chymotrypsin"/>
</dbReference>